<proteinExistence type="predicted"/>
<feature type="compositionally biased region" description="Basic residues" evidence="1">
    <location>
        <begin position="48"/>
        <end position="57"/>
    </location>
</feature>
<protein>
    <submittedName>
        <fullName evidence="2">Uncharacterized protein</fullName>
    </submittedName>
</protein>
<feature type="compositionally biased region" description="Basic and acidic residues" evidence="1">
    <location>
        <begin position="35"/>
        <end position="46"/>
    </location>
</feature>
<comment type="caution">
    <text evidence="2">The sequence shown here is derived from an EMBL/GenBank/DDBJ whole genome shotgun (WGS) entry which is preliminary data.</text>
</comment>
<dbReference type="Proteomes" id="UP001153328">
    <property type="component" value="Unassembled WGS sequence"/>
</dbReference>
<organism evidence="2 3">
    <name type="scientific">Actinacidiphila bryophytorum</name>
    <dbReference type="NCBI Taxonomy" id="1436133"/>
    <lineage>
        <taxon>Bacteria</taxon>
        <taxon>Bacillati</taxon>
        <taxon>Actinomycetota</taxon>
        <taxon>Actinomycetes</taxon>
        <taxon>Kitasatosporales</taxon>
        <taxon>Streptomycetaceae</taxon>
        <taxon>Actinacidiphila</taxon>
    </lineage>
</organism>
<feature type="region of interest" description="Disordered" evidence="1">
    <location>
        <begin position="1"/>
        <end position="85"/>
    </location>
</feature>
<gene>
    <name evidence="2" type="ORF">SBRY_30489</name>
</gene>
<keyword evidence="3" id="KW-1185">Reference proteome</keyword>
<reference evidence="2" key="1">
    <citation type="submission" date="2021-06" db="EMBL/GenBank/DDBJ databases">
        <authorList>
            <person name="Arsene-Ploetze F."/>
        </authorList>
    </citation>
    <scope>NUCLEOTIDE SEQUENCE</scope>
    <source>
        <strain evidence="2">SBRY1</strain>
    </source>
</reference>
<feature type="compositionally biased region" description="Basic residues" evidence="1">
    <location>
        <begin position="177"/>
        <end position="192"/>
    </location>
</feature>
<feature type="compositionally biased region" description="Basic and acidic residues" evidence="1">
    <location>
        <begin position="206"/>
        <end position="215"/>
    </location>
</feature>
<feature type="region of interest" description="Disordered" evidence="1">
    <location>
        <begin position="98"/>
        <end position="120"/>
    </location>
</feature>
<feature type="compositionally biased region" description="Basic and acidic residues" evidence="1">
    <location>
        <begin position="246"/>
        <end position="255"/>
    </location>
</feature>
<accession>A0A9W4H180</accession>
<name>A0A9W4H180_9ACTN</name>
<dbReference type="AlphaFoldDB" id="A0A9W4H180"/>
<evidence type="ECO:0000313" key="2">
    <source>
        <dbReference type="EMBL" id="CAG7641012.1"/>
    </source>
</evidence>
<evidence type="ECO:0000256" key="1">
    <source>
        <dbReference type="SAM" id="MobiDB-lite"/>
    </source>
</evidence>
<feature type="compositionally biased region" description="Basic and acidic residues" evidence="1">
    <location>
        <begin position="15"/>
        <end position="26"/>
    </location>
</feature>
<evidence type="ECO:0000313" key="3">
    <source>
        <dbReference type="Proteomes" id="UP001153328"/>
    </source>
</evidence>
<feature type="region of interest" description="Disordered" evidence="1">
    <location>
        <begin position="157"/>
        <end position="277"/>
    </location>
</feature>
<feature type="compositionally biased region" description="Basic residues" evidence="1">
    <location>
        <begin position="65"/>
        <end position="75"/>
    </location>
</feature>
<sequence length="277" mass="30410">MDRTDVARIPAGPGRRPEGLRSDRGGQARGVGRPGRRDGTRHDPRPGRPGRLRHQVQHRGPGFGRRLRPAGRRQGGHGADGLVGLRRPAHLGARLRQGGQARLGALPDRPQGQGRPEERGRQPLQLLLGDREVGQQVRCGRLHREHRRPALLHRRPAVHRPRAGHRRHQGPADGRHQPRLHRLHLRHGRRRTDLHPVLGPGAAAGHRRDDAHRPAEGLQQAHDAEAVRPGHGRRLASAPWSGRAAVRADEARSDSVDTGPVPAGSVYDPHPSDSGEL</sequence>
<feature type="compositionally biased region" description="Basic residues" evidence="1">
    <location>
        <begin position="157"/>
        <end position="169"/>
    </location>
</feature>
<dbReference type="EMBL" id="CAJVAX010000017">
    <property type="protein sequence ID" value="CAG7641012.1"/>
    <property type="molecule type" value="Genomic_DNA"/>
</dbReference>